<dbReference type="InterPro" id="IPR012006">
    <property type="entry name" value="CCA_bact"/>
</dbReference>
<gene>
    <name evidence="13" type="primary">cca</name>
    <name evidence="15" type="ORF">AAIA72_16310</name>
</gene>
<comment type="similarity">
    <text evidence="13">Belongs to the tRNA nucleotidyltransferase/poly(A) polymerase family. Bacterial CCA-adding enzyme type 1 subfamily.</text>
</comment>
<evidence type="ECO:0000256" key="13">
    <source>
        <dbReference type="HAMAP-Rule" id="MF_01261"/>
    </source>
</evidence>
<feature type="domain" description="HD" evidence="14">
    <location>
        <begin position="228"/>
        <end position="329"/>
    </location>
</feature>
<dbReference type="HAMAP" id="MF_01262">
    <property type="entry name" value="CCA_bact_type2"/>
    <property type="match status" value="1"/>
</dbReference>
<dbReference type="EMBL" id="CP154858">
    <property type="protein sequence ID" value="XDT72337.1"/>
    <property type="molecule type" value="Genomic_DNA"/>
</dbReference>
<dbReference type="GO" id="GO:0005524">
    <property type="term" value="F:ATP binding"/>
    <property type="evidence" value="ECO:0007669"/>
    <property type="project" value="UniProtKB-UniRule"/>
</dbReference>
<feature type="binding site" evidence="13">
    <location>
        <position position="11"/>
    </location>
    <ligand>
        <name>ATP</name>
        <dbReference type="ChEBI" id="CHEBI:30616"/>
    </ligand>
</feature>
<evidence type="ECO:0000256" key="2">
    <source>
        <dbReference type="ARBA" id="ARBA00022679"/>
    </source>
</evidence>
<proteinExistence type="inferred from homology"/>
<dbReference type="SUPFAM" id="SSF81891">
    <property type="entry name" value="Poly A polymerase C-terminal region-like"/>
    <property type="match status" value="1"/>
</dbReference>
<keyword evidence="10 13" id="KW-0460">Magnesium</keyword>
<comment type="subunit">
    <text evidence="13">Monomer. Can also form homodimers and oligomers.</text>
</comment>
<dbReference type="GO" id="GO:0004810">
    <property type="term" value="F:CCA tRNA nucleotidyltransferase activity"/>
    <property type="evidence" value="ECO:0007669"/>
    <property type="project" value="UniProtKB-UniRule"/>
</dbReference>
<dbReference type="GO" id="GO:0016791">
    <property type="term" value="F:phosphatase activity"/>
    <property type="evidence" value="ECO:0007669"/>
    <property type="project" value="UniProtKB-UniRule"/>
</dbReference>
<evidence type="ECO:0000259" key="14">
    <source>
        <dbReference type="PROSITE" id="PS51831"/>
    </source>
</evidence>
<dbReference type="FunFam" id="1.10.3090.10:FF:000001">
    <property type="entry name" value="Multifunctional CCA protein"/>
    <property type="match status" value="1"/>
</dbReference>
<keyword evidence="9 13" id="KW-0067">ATP-binding</keyword>
<feature type="binding site" evidence="13">
    <location>
        <position position="23"/>
    </location>
    <ligand>
        <name>Mg(2+)</name>
        <dbReference type="ChEBI" id="CHEBI:18420"/>
    </ligand>
</feature>
<feature type="binding site" evidence="13">
    <location>
        <position position="21"/>
    </location>
    <ligand>
        <name>Mg(2+)</name>
        <dbReference type="ChEBI" id="CHEBI:18420"/>
    </ligand>
</feature>
<feature type="binding site" evidence="13">
    <location>
        <position position="137"/>
    </location>
    <ligand>
        <name>ATP</name>
        <dbReference type="ChEBI" id="CHEBI:30616"/>
    </ligand>
</feature>
<feature type="binding site" evidence="13">
    <location>
        <position position="91"/>
    </location>
    <ligand>
        <name>CTP</name>
        <dbReference type="ChEBI" id="CHEBI:37563"/>
    </ligand>
</feature>
<evidence type="ECO:0000256" key="9">
    <source>
        <dbReference type="ARBA" id="ARBA00022840"/>
    </source>
</evidence>
<dbReference type="InterPro" id="IPR002646">
    <property type="entry name" value="PolA_pol_head_dom"/>
</dbReference>
<dbReference type="SUPFAM" id="SSF81301">
    <property type="entry name" value="Nucleotidyltransferase"/>
    <property type="match status" value="1"/>
</dbReference>
<dbReference type="InterPro" id="IPR043519">
    <property type="entry name" value="NT_sf"/>
</dbReference>
<evidence type="ECO:0000256" key="10">
    <source>
        <dbReference type="ARBA" id="ARBA00022842"/>
    </source>
</evidence>
<keyword evidence="1 13" id="KW-0533">Nickel</keyword>
<name>A0AB39UVJ8_9GAMM</name>
<comment type="cofactor">
    <cofactor evidence="13">
        <name>Ni(2+)</name>
        <dbReference type="ChEBI" id="CHEBI:49786"/>
    </cofactor>
    <text evidence="13">Nickel for phosphatase activity.</text>
</comment>
<keyword evidence="2 13" id="KW-0808">Transferase</keyword>
<dbReference type="PANTHER" id="PTHR47545:SF1">
    <property type="entry name" value="MULTIFUNCTIONAL CCA PROTEIN"/>
    <property type="match status" value="1"/>
</dbReference>
<feature type="binding site" evidence="13">
    <location>
        <position position="140"/>
    </location>
    <ligand>
        <name>ATP</name>
        <dbReference type="ChEBI" id="CHEBI:30616"/>
    </ligand>
</feature>
<comment type="domain">
    <text evidence="13">Comprises two domains: an N-terminal domain containing the nucleotidyltransferase activity and a C-terminal HD domain associated with both phosphodiesterase and phosphatase activities.</text>
</comment>
<dbReference type="GO" id="GO:0004112">
    <property type="term" value="F:cyclic-nucleotide phosphodiesterase activity"/>
    <property type="evidence" value="ECO:0007669"/>
    <property type="project" value="UniProtKB-UniRule"/>
</dbReference>
<feature type="binding site" evidence="13">
    <location>
        <position position="8"/>
    </location>
    <ligand>
        <name>ATP</name>
        <dbReference type="ChEBI" id="CHEBI:30616"/>
    </ligand>
</feature>
<dbReference type="InterPro" id="IPR032828">
    <property type="entry name" value="PolyA_RNA-bd"/>
</dbReference>
<dbReference type="NCBIfam" id="NF008137">
    <property type="entry name" value="PRK10885.1"/>
    <property type="match status" value="1"/>
</dbReference>
<dbReference type="Pfam" id="PF12627">
    <property type="entry name" value="PolyA_pol_RNAbd"/>
    <property type="match status" value="1"/>
</dbReference>
<feature type="binding site" evidence="13">
    <location>
        <position position="11"/>
    </location>
    <ligand>
        <name>CTP</name>
        <dbReference type="ChEBI" id="CHEBI:37563"/>
    </ligand>
</feature>
<keyword evidence="6 13" id="KW-0547">Nucleotide-binding</keyword>
<sequence>MQAYLVGGAVRDRLLGLEVKDRDWVVTGATPEDMLRAGYRQVGAEFPVFLHPETGEEYALARTERKAGKGYKGFICDFSPEIRLEDDLLRRDLTINALAQDEQGRIIDPCGGLKDLEARILRHISPAFVEDPLRVLRVARFAARFASLGFTIAPETLRLMRQMSEAGELDTLTPERVWQETERALASASPRVYIDVLHQCGALRVIFPELDRLFGVPQVETWHPEVDTGLHALLSLEQAARLTPDTSLRWAALVHDLGKGLTPRSEWPRHIAHEKRGLKPVRALCERLRAPRRHLDAALLACEYHTHVHRALELKPSTVLRLFRACDLWRRPERLEGLLIVAEADARGRTGREHLPYPQADWLRTLARAARQPDPRELVAQGLTGKALGEALDKARLEAIRRASSNRPPGSTNRQ</sequence>
<keyword evidence="3 13" id="KW-0819">tRNA processing</keyword>
<dbReference type="InterPro" id="IPR006674">
    <property type="entry name" value="HD_domain"/>
</dbReference>
<evidence type="ECO:0000256" key="8">
    <source>
        <dbReference type="ARBA" id="ARBA00022801"/>
    </source>
</evidence>
<keyword evidence="11 13" id="KW-0694">RNA-binding</keyword>
<evidence type="ECO:0000313" key="15">
    <source>
        <dbReference type="EMBL" id="XDT72337.1"/>
    </source>
</evidence>
<dbReference type="CDD" id="cd00077">
    <property type="entry name" value="HDc"/>
    <property type="match status" value="1"/>
</dbReference>
<evidence type="ECO:0000256" key="3">
    <source>
        <dbReference type="ARBA" id="ARBA00022694"/>
    </source>
</evidence>
<evidence type="ECO:0000256" key="7">
    <source>
        <dbReference type="ARBA" id="ARBA00022800"/>
    </source>
</evidence>
<dbReference type="PIRSF" id="PIRSF000813">
    <property type="entry name" value="CCA_bact"/>
    <property type="match status" value="1"/>
</dbReference>
<dbReference type="PROSITE" id="PS51831">
    <property type="entry name" value="HD"/>
    <property type="match status" value="1"/>
</dbReference>
<dbReference type="RefSeq" id="WP_369601347.1">
    <property type="nucleotide sequence ID" value="NZ_CP154858.1"/>
</dbReference>
<dbReference type="GO" id="GO:0000287">
    <property type="term" value="F:magnesium ion binding"/>
    <property type="evidence" value="ECO:0007669"/>
    <property type="project" value="UniProtKB-UniRule"/>
</dbReference>
<dbReference type="InterPro" id="IPR050124">
    <property type="entry name" value="tRNA_CCA-adding_enzyme"/>
</dbReference>
<dbReference type="Gene3D" id="1.10.3090.10">
    <property type="entry name" value="cca-adding enzyme, domain 2"/>
    <property type="match status" value="1"/>
</dbReference>
<keyword evidence="12 13" id="KW-0511">Multifunctional enzyme</keyword>
<dbReference type="AlphaFoldDB" id="A0AB39UVJ8"/>
<dbReference type="EC" id="3.1.4.-" evidence="13"/>
<dbReference type="KEGG" id="tcd:AAIA72_16310"/>
<dbReference type="HAMAP" id="MF_01261">
    <property type="entry name" value="CCA_bact_type1"/>
    <property type="match status" value="1"/>
</dbReference>
<keyword evidence="8 13" id="KW-0378">Hydrolase</keyword>
<keyword evidence="5 13" id="KW-0479">Metal-binding</keyword>
<dbReference type="Pfam" id="PF01966">
    <property type="entry name" value="HD"/>
    <property type="match status" value="1"/>
</dbReference>
<comment type="cofactor">
    <cofactor evidence="13">
        <name>Mg(2+)</name>
        <dbReference type="ChEBI" id="CHEBI:18420"/>
    </cofactor>
    <text evidence="13">Magnesium is required for nucleotidyltransferase activity.</text>
</comment>
<evidence type="ECO:0000256" key="4">
    <source>
        <dbReference type="ARBA" id="ARBA00022695"/>
    </source>
</evidence>
<dbReference type="PANTHER" id="PTHR47545">
    <property type="entry name" value="MULTIFUNCTIONAL CCA PROTEIN"/>
    <property type="match status" value="1"/>
</dbReference>
<comment type="function">
    <text evidence="13">Catalyzes the addition and repair of the essential 3'-terminal CCA sequence in tRNAs without using a nucleic acid template. Adds these three nucleotides in the order of C, C, and A to the tRNA nucleotide-73, using CTP and ATP as substrates and producing inorganic pyrophosphate. tRNA 3'-terminal CCA addition is required both for tRNA processing and repair. Also involved in tRNA surveillance by mediating tandem CCA addition to generate a CCACCA at the 3' terminus of unstable tRNAs. While stable tRNAs receive only 3'-terminal CCA, unstable tRNAs are marked with CCACCA and rapidly degraded.</text>
</comment>
<feature type="binding site" evidence="13">
    <location>
        <position position="8"/>
    </location>
    <ligand>
        <name>CTP</name>
        <dbReference type="ChEBI" id="CHEBI:37563"/>
    </ligand>
</feature>
<comment type="miscellaneous">
    <text evidence="13">A single active site specifically recognizes both ATP and CTP and is responsible for their addition.</text>
</comment>
<feature type="binding site" evidence="13">
    <location>
        <position position="140"/>
    </location>
    <ligand>
        <name>CTP</name>
        <dbReference type="ChEBI" id="CHEBI:37563"/>
    </ligand>
</feature>
<dbReference type="Gene3D" id="3.30.460.10">
    <property type="entry name" value="Beta Polymerase, domain 2"/>
    <property type="match status" value="1"/>
</dbReference>
<keyword evidence="7 13" id="KW-0692">RNA repair</keyword>
<organism evidence="15">
    <name type="scientific">Thermohahella caldifontis</name>
    <dbReference type="NCBI Taxonomy" id="3142973"/>
    <lineage>
        <taxon>Bacteria</taxon>
        <taxon>Pseudomonadati</taxon>
        <taxon>Pseudomonadota</taxon>
        <taxon>Gammaproteobacteria</taxon>
        <taxon>Oceanospirillales</taxon>
        <taxon>Hahellaceae</taxon>
        <taxon>Thermohahella</taxon>
    </lineage>
</organism>
<reference evidence="15" key="1">
    <citation type="submission" date="2024-05" db="EMBL/GenBank/DDBJ databases">
        <title>Genome sequencing of novel strain.</title>
        <authorList>
            <person name="Ganbat D."/>
            <person name="Ganbat S."/>
            <person name="Lee S.-J."/>
        </authorList>
    </citation>
    <scope>NUCLEOTIDE SEQUENCE</scope>
    <source>
        <strain evidence="15">SMD15-11</strain>
    </source>
</reference>
<evidence type="ECO:0000256" key="6">
    <source>
        <dbReference type="ARBA" id="ARBA00022741"/>
    </source>
</evidence>
<dbReference type="EC" id="3.1.3.-" evidence="13"/>
<accession>A0AB39UVJ8</accession>
<dbReference type="GO" id="GO:0001680">
    <property type="term" value="P:tRNA 3'-terminal CCA addition"/>
    <property type="evidence" value="ECO:0007669"/>
    <property type="project" value="UniProtKB-UniRule"/>
</dbReference>
<comment type="catalytic activity">
    <reaction evidence="13">
        <text>a tRNA with a 3' CCA end + 2 CTP + ATP = a tRNA with a 3' CCACCA end + 3 diphosphate</text>
        <dbReference type="Rhea" id="RHEA:76235"/>
        <dbReference type="Rhea" id="RHEA-COMP:10468"/>
        <dbReference type="Rhea" id="RHEA-COMP:18655"/>
        <dbReference type="ChEBI" id="CHEBI:30616"/>
        <dbReference type="ChEBI" id="CHEBI:33019"/>
        <dbReference type="ChEBI" id="CHEBI:37563"/>
        <dbReference type="ChEBI" id="CHEBI:83071"/>
        <dbReference type="ChEBI" id="CHEBI:195187"/>
    </reaction>
</comment>
<feature type="binding site" evidence="13">
    <location>
        <position position="91"/>
    </location>
    <ligand>
        <name>ATP</name>
        <dbReference type="ChEBI" id="CHEBI:30616"/>
    </ligand>
</feature>
<dbReference type="GO" id="GO:0000049">
    <property type="term" value="F:tRNA binding"/>
    <property type="evidence" value="ECO:0007669"/>
    <property type="project" value="UniProtKB-UniRule"/>
</dbReference>
<dbReference type="InterPro" id="IPR003607">
    <property type="entry name" value="HD/PDEase_dom"/>
</dbReference>
<protein>
    <recommendedName>
        <fullName evidence="13">Multifunctional CCA protein</fullName>
    </recommendedName>
    <domain>
        <recommendedName>
            <fullName evidence="13">CCA-adding enzyme</fullName>
            <ecNumber evidence="13">2.7.7.72</ecNumber>
        </recommendedName>
        <alternativeName>
            <fullName evidence="13">CCA tRNA nucleotidyltransferase</fullName>
        </alternativeName>
        <alternativeName>
            <fullName evidence="13">tRNA CCA-pyrophosphorylase</fullName>
        </alternativeName>
        <alternativeName>
            <fullName evidence="13">tRNA adenylyl-/cytidylyl-transferase</fullName>
        </alternativeName>
        <alternativeName>
            <fullName evidence="13">tRNA nucleotidyltransferase</fullName>
        </alternativeName>
        <alternativeName>
            <fullName evidence="13">tRNA-NT</fullName>
        </alternativeName>
    </domain>
    <domain>
        <recommendedName>
            <fullName evidence="13">2'-nucleotidase</fullName>
            <ecNumber evidence="13">3.1.3.-</ecNumber>
        </recommendedName>
    </domain>
    <domain>
        <recommendedName>
            <fullName evidence="13">2',3'-cyclic phosphodiesterase</fullName>
            <ecNumber evidence="13">3.1.4.-</ecNumber>
        </recommendedName>
    </domain>
    <domain>
        <recommendedName>
            <fullName evidence="13">Phosphatase</fullName>
        </recommendedName>
    </domain>
</protein>
<dbReference type="CDD" id="cd05398">
    <property type="entry name" value="NT_ClassII-CCAase"/>
    <property type="match status" value="1"/>
</dbReference>
<dbReference type="EC" id="2.7.7.72" evidence="13"/>
<evidence type="ECO:0000256" key="5">
    <source>
        <dbReference type="ARBA" id="ARBA00022723"/>
    </source>
</evidence>
<evidence type="ECO:0000256" key="11">
    <source>
        <dbReference type="ARBA" id="ARBA00022884"/>
    </source>
</evidence>
<dbReference type="GO" id="GO:0042245">
    <property type="term" value="P:RNA repair"/>
    <property type="evidence" value="ECO:0007669"/>
    <property type="project" value="UniProtKB-KW"/>
</dbReference>
<evidence type="ECO:0000256" key="12">
    <source>
        <dbReference type="ARBA" id="ARBA00023268"/>
    </source>
</evidence>
<feature type="binding site" evidence="13">
    <location>
        <position position="137"/>
    </location>
    <ligand>
        <name>CTP</name>
        <dbReference type="ChEBI" id="CHEBI:37563"/>
    </ligand>
</feature>
<keyword evidence="4 13" id="KW-0548">Nucleotidyltransferase</keyword>
<dbReference type="Pfam" id="PF01743">
    <property type="entry name" value="PolyA_pol"/>
    <property type="match status" value="1"/>
</dbReference>
<comment type="catalytic activity">
    <reaction evidence="13">
        <text>a tRNA precursor + 2 CTP + ATP = a tRNA with a 3' CCA end + 3 diphosphate</text>
        <dbReference type="Rhea" id="RHEA:14433"/>
        <dbReference type="Rhea" id="RHEA-COMP:10465"/>
        <dbReference type="Rhea" id="RHEA-COMP:10468"/>
        <dbReference type="ChEBI" id="CHEBI:30616"/>
        <dbReference type="ChEBI" id="CHEBI:33019"/>
        <dbReference type="ChEBI" id="CHEBI:37563"/>
        <dbReference type="ChEBI" id="CHEBI:74896"/>
        <dbReference type="ChEBI" id="CHEBI:83071"/>
        <dbReference type="EC" id="2.7.7.72"/>
    </reaction>
</comment>
<evidence type="ECO:0000256" key="1">
    <source>
        <dbReference type="ARBA" id="ARBA00022596"/>
    </source>
</evidence>